<evidence type="ECO:0000256" key="6">
    <source>
        <dbReference type="ARBA" id="ARBA00022741"/>
    </source>
</evidence>
<organism evidence="9 10">
    <name type="scientific">Parafrankia irregularis</name>
    <dbReference type="NCBI Taxonomy" id="795642"/>
    <lineage>
        <taxon>Bacteria</taxon>
        <taxon>Bacillati</taxon>
        <taxon>Actinomycetota</taxon>
        <taxon>Actinomycetes</taxon>
        <taxon>Frankiales</taxon>
        <taxon>Frankiaceae</taxon>
        <taxon>Parafrankia</taxon>
    </lineage>
</organism>
<keyword evidence="7" id="KW-0378">Hydrolase</keyword>
<comment type="catalytic activity">
    <reaction evidence="1">
        <text>a ribonucleoside 5'-phosphate + H2O = a ribonucleoside + phosphate</text>
        <dbReference type="Rhea" id="RHEA:12484"/>
        <dbReference type="ChEBI" id="CHEBI:15377"/>
        <dbReference type="ChEBI" id="CHEBI:18254"/>
        <dbReference type="ChEBI" id="CHEBI:43474"/>
        <dbReference type="ChEBI" id="CHEBI:58043"/>
        <dbReference type="EC" id="3.1.3.5"/>
    </reaction>
</comment>
<comment type="similarity">
    <text evidence="2">Belongs to the SurE nucleotidase family.</text>
</comment>
<name>A0A0S4QZE7_9ACTN</name>
<dbReference type="InterPro" id="IPR002828">
    <property type="entry name" value="SurE-like_Pase/nucleotidase"/>
</dbReference>
<keyword evidence="4" id="KW-0963">Cytoplasm</keyword>
<evidence type="ECO:0000313" key="10">
    <source>
        <dbReference type="Proteomes" id="UP000198802"/>
    </source>
</evidence>
<dbReference type="RefSeq" id="WP_091284214.1">
    <property type="nucleotide sequence ID" value="NZ_FAOZ01000032.1"/>
</dbReference>
<dbReference type="GO" id="GO:0046872">
    <property type="term" value="F:metal ion binding"/>
    <property type="evidence" value="ECO:0007669"/>
    <property type="project" value="UniProtKB-KW"/>
</dbReference>
<evidence type="ECO:0000256" key="2">
    <source>
        <dbReference type="ARBA" id="ARBA00011062"/>
    </source>
</evidence>
<protein>
    <recommendedName>
        <fullName evidence="3">5'-nucleotidase</fullName>
        <ecNumber evidence="3">3.1.3.5</ecNumber>
    </recommendedName>
</protein>
<dbReference type="GO" id="GO:0008253">
    <property type="term" value="F:5'-nucleotidase activity"/>
    <property type="evidence" value="ECO:0007669"/>
    <property type="project" value="UniProtKB-EC"/>
</dbReference>
<dbReference type="Gene3D" id="3.40.1210.10">
    <property type="entry name" value="Survival protein SurE-like phosphatase/nucleotidase"/>
    <property type="match status" value="1"/>
</dbReference>
<evidence type="ECO:0000256" key="5">
    <source>
        <dbReference type="ARBA" id="ARBA00022723"/>
    </source>
</evidence>
<dbReference type="GO" id="GO:0004309">
    <property type="term" value="F:exopolyphosphatase activity"/>
    <property type="evidence" value="ECO:0007669"/>
    <property type="project" value="TreeGrafter"/>
</dbReference>
<keyword evidence="10" id="KW-1185">Reference proteome</keyword>
<dbReference type="Pfam" id="PF01975">
    <property type="entry name" value="SurE"/>
    <property type="match status" value="1"/>
</dbReference>
<dbReference type="SUPFAM" id="SSF64167">
    <property type="entry name" value="SurE-like"/>
    <property type="match status" value="1"/>
</dbReference>
<accession>A0A0S4QZE7</accession>
<proteinExistence type="inferred from homology"/>
<keyword evidence="5" id="KW-0479">Metal-binding</keyword>
<reference evidence="10" key="1">
    <citation type="submission" date="2015-11" db="EMBL/GenBank/DDBJ databases">
        <authorList>
            <person name="Varghese N."/>
        </authorList>
    </citation>
    <scope>NUCLEOTIDE SEQUENCE [LARGE SCALE GENOMIC DNA]</scope>
    <source>
        <strain evidence="10">DSM 45899</strain>
    </source>
</reference>
<dbReference type="InterPro" id="IPR036523">
    <property type="entry name" value="SurE-like_sf"/>
</dbReference>
<dbReference type="PANTHER" id="PTHR30457:SF12">
    <property type="entry name" value="5'_3'-NUCLEOTIDASE SURE"/>
    <property type="match status" value="1"/>
</dbReference>
<gene>
    <name evidence="9" type="ORF">Ga0074812_13239</name>
</gene>
<dbReference type="InterPro" id="IPR030048">
    <property type="entry name" value="SurE"/>
</dbReference>
<sequence length="263" mass="26466">MHALITNDDGVDSRGLRVLVQAALFHGLEVTVVAPDGERSGSSASLSALESDGRLLVTERALDDVAAAAGLDHLADAVALAADASPALIVFVGVRGAFGPAPDVVLSGINHGPNAGQAVLHSGTVGAGLTAVTHGLPAMAISCVATEPSHWESSAMVAGRAISWLVAYEGPPFLLNVNVPDLPPERLLGLRPASLATFGAVQARIGERGRGYVTTTFSEVSEDAGPCSDVELLRQGWATVTALAAPTASGAVDLAGLAGDADA</sequence>
<keyword evidence="6" id="KW-0547">Nucleotide-binding</keyword>
<evidence type="ECO:0000256" key="7">
    <source>
        <dbReference type="ARBA" id="ARBA00022801"/>
    </source>
</evidence>
<dbReference type="GO" id="GO:0008254">
    <property type="term" value="F:3'-nucleotidase activity"/>
    <property type="evidence" value="ECO:0007669"/>
    <property type="project" value="TreeGrafter"/>
</dbReference>
<dbReference type="EC" id="3.1.3.5" evidence="3"/>
<dbReference type="AlphaFoldDB" id="A0A0S4QZE7"/>
<evidence type="ECO:0000259" key="8">
    <source>
        <dbReference type="Pfam" id="PF01975"/>
    </source>
</evidence>
<evidence type="ECO:0000256" key="3">
    <source>
        <dbReference type="ARBA" id="ARBA00012643"/>
    </source>
</evidence>
<dbReference type="GO" id="GO:0000166">
    <property type="term" value="F:nucleotide binding"/>
    <property type="evidence" value="ECO:0007669"/>
    <property type="project" value="UniProtKB-KW"/>
</dbReference>
<dbReference type="PANTHER" id="PTHR30457">
    <property type="entry name" value="5'-NUCLEOTIDASE SURE"/>
    <property type="match status" value="1"/>
</dbReference>
<dbReference type="Proteomes" id="UP000198802">
    <property type="component" value="Unassembled WGS sequence"/>
</dbReference>
<feature type="domain" description="Survival protein SurE-like phosphatase/nucleotidase" evidence="8">
    <location>
        <begin position="4"/>
        <end position="194"/>
    </location>
</feature>
<dbReference type="EMBL" id="FAOZ01000032">
    <property type="protein sequence ID" value="CUU59834.1"/>
    <property type="molecule type" value="Genomic_DNA"/>
</dbReference>
<evidence type="ECO:0000256" key="1">
    <source>
        <dbReference type="ARBA" id="ARBA00000815"/>
    </source>
</evidence>
<evidence type="ECO:0000256" key="4">
    <source>
        <dbReference type="ARBA" id="ARBA00022490"/>
    </source>
</evidence>
<evidence type="ECO:0000313" key="9">
    <source>
        <dbReference type="EMBL" id="CUU59834.1"/>
    </source>
</evidence>